<organism>
    <name type="scientific">Ixodes scapularis</name>
    <name type="common">Black-legged tick</name>
    <name type="synonym">Deer tick</name>
    <dbReference type="NCBI Taxonomy" id="6945"/>
    <lineage>
        <taxon>Eukaryota</taxon>
        <taxon>Metazoa</taxon>
        <taxon>Ecdysozoa</taxon>
        <taxon>Arthropoda</taxon>
        <taxon>Chelicerata</taxon>
        <taxon>Arachnida</taxon>
        <taxon>Acari</taxon>
        <taxon>Parasitiformes</taxon>
        <taxon>Ixodida</taxon>
        <taxon>Ixodoidea</taxon>
        <taxon>Ixodidae</taxon>
        <taxon>Ixodinae</taxon>
        <taxon>Ixodes</taxon>
    </lineage>
</organism>
<evidence type="ECO:0000313" key="2">
    <source>
        <dbReference type="EMBL" id="EEC09252.1"/>
    </source>
</evidence>
<sequence length="123" mass="13060">MRFRAHALQPLPAYFLSVLDLGKTVTLPASQELAQPGSPLASGGAPDTDDAIARGVSPEELAERASDVFFPQPARHYSGCYTRVHPLPELIGMDSPFTFHELEAALDKANTCSAPGPDNVTVG</sequence>
<dbReference type="OrthoDB" id="6493874at2759"/>
<dbReference type="VEuPathDB" id="VectorBase:ISCI008326"/>
<dbReference type="VEuPathDB" id="VectorBase:ISCW008326"/>
<feature type="region of interest" description="Disordered" evidence="1">
    <location>
        <begin position="32"/>
        <end position="52"/>
    </location>
</feature>
<dbReference type="EnsemblMetazoa" id="ISCW008326-RA">
    <property type="protein sequence ID" value="ISCW008326-PA"/>
    <property type="gene ID" value="ISCW008326"/>
</dbReference>
<gene>
    <name evidence="2" type="ORF">IscW_ISCW008326</name>
</gene>
<accession>B7PRN0</accession>
<reference evidence="3" key="2">
    <citation type="submission" date="2020-05" db="UniProtKB">
        <authorList>
            <consortium name="EnsemblMetazoa"/>
        </authorList>
    </citation>
    <scope>IDENTIFICATION</scope>
    <source>
        <strain evidence="3">wikel</strain>
    </source>
</reference>
<evidence type="ECO:0000313" key="4">
    <source>
        <dbReference type="Proteomes" id="UP000001555"/>
    </source>
</evidence>
<dbReference type="Proteomes" id="UP000001555">
    <property type="component" value="Unassembled WGS sequence"/>
</dbReference>
<dbReference type="EMBL" id="ABJB010604915">
    <property type="status" value="NOT_ANNOTATED_CDS"/>
    <property type="molecule type" value="Genomic_DNA"/>
</dbReference>
<dbReference type="AlphaFoldDB" id="B7PRN0"/>
<evidence type="ECO:0000256" key="1">
    <source>
        <dbReference type="SAM" id="MobiDB-lite"/>
    </source>
</evidence>
<dbReference type="EMBL" id="DS773822">
    <property type="protein sequence ID" value="EEC09252.1"/>
    <property type="molecule type" value="Genomic_DNA"/>
</dbReference>
<dbReference type="InParanoid" id="B7PRN0"/>
<protein>
    <submittedName>
        <fullName evidence="2 3">Uncharacterized protein</fullName>
    </submittedName>
</protein>
<dbReference type="VEuPathDB" id="VectorBase:ISCP_021808"/>
<name>B7PRN0_IXOSC</name>
<reference evidence="2 4" key="1">
    <citation type="submission" date="2008-03" db="EMBL/GenBank/DDBJ databases">
        <title>Annotation of Ixodes scapularis.</title>
        <authorList>
            <consortium name="Ixodes scapularis Genome Project Consortium"/>
            <person name="Caler E."/>
            <person name="Hannick L.I."/>
            <person name="Bidwell S."/>
            <person name="Joardar V."/>
            <person name="Thiagarajan M."/>
            <person name="Amedeo P."/>
            <person name="Galinsky K.J."/>
            <person name="Schobel S."/>
            <person name="Inman J."/>
            <person name="Hostetler J."/>
            <person name="Miller J."/>
            <person name="Hammond M."/>
            <person name="Megy K."/>
            <person name="Lawson D."/>
            <person name="Kodira C."/>
            <person name="Sutton G."/>
            <person name="Meyer J."/>
            <person name="Hill C.A."/>
            <person name="Birren B."/>
            <person name="Nene V."/>
            <person name="Collins F."/>
            <person name="Alarcon-Chaidez F."/>
            <person name="Wikel S."/>
            <person name="Strausberg R."/>
        </authorList>
    </citation>
    <scope>NUCLEOTIDE SEQUENCE [LARGE SCALE GENOMIC DNA]</scope>
    <source>
        <strain evidence="4">Wikel</strain>
        <strain evidence="2">Wikel colony</strain>
    </source>
</reference>
<evidence type="ECO:0000313" key="3">
    <source>
        <dbReference type="EnsemblMetazoa" id="ISCW008326-PA"/>
    </source>
</evidence>
<dbReference type="HOGENOM" id="CLU_2017753_0_0_1"/>
<proteinExistence type="predicted"/>
<keyword evidence="4" id="KW-1185">Reference proteome</keyword>
<dbReference type="PaxDb" id="6945-B7PRN0"/>